<dbReference type="InterPro" id="IPR029068">
    <property type="entry name" value="Glyas_Bleomycin-R_OHBP_Dase"/>
</dbReference>
<evidence type="ECO:0000313" key="3">
    <source>
        <dbReference type="Proteomes" id="UP000481360"/>
    </source>
</evidence>
<keyword evidence="3" id="KW-1185">Reference proteome</keyword>
<dbReference type="RefSeq" id="WP_166053687.1">
    <property type="nucleotide sequence ID" value="NZ_JAAMPJ010000014.1"/>
</dbReference>
<protein>
    <submittedName>
        <fullName evidence="2">VOC family protein</fullName>
    </submittedName>
</protein>
<evidence type="ECO:0000259" key="1">
    <source>
        <dbReference type="PROSITE" id="PS51819"/>
    </source>
</evidence>
<dbReference type="PANTHER" id="PTHR35908:SF1">
    <property type="entry name" value="CONSERVED PROTEIN"/>
    <property type="match status" value="1"/>
</dbReference>
<organism evidence="2 3">
    <name type="scientific">Lentzea alba</name>
    <dbReference type="NCBI Taxonomy" id="2714351"/>
    <lineage>
        <taxon>Bacteria</taxon>
        <taxon>Bacillati</taxon>
        <taxon>Actinomycetota</taxon>
        <taxon>Actinomycetes</taxon>
        <taxon>Pseudonocardiales</taxon>
        <taxon>Pseudonocardiaceae</taxon>
        <taxon>Lentzea</taxon>
    </lineage>
</organism>
<dbReference type="SUPFAM" id="SSF54593">
    <property type="entry name" value="Glyoxalase/Bleomycin resistance protein/Dihydroxybiphenyl dioxygenase"/>
    <property type="match status" value="1"/>
</dbReference>
<evidence type="ECO:0000313" key="2">
    <source>
        <dbReference type="EMBL" id="NGY64875.1"/>
    </source>
</evidence>
<dbReference type="Pfam" id="PF18029">
    <property type="entry name" value="Glyoxalase_6"/>
    <property type="match status" value="1"/>
</dbReference>
<gene>
    <name evidence="2" type="ORF">G7043_38775</name>
</gene>
<dbReference type="PANTHER" id="PTHR35908">
    <property type="entry name" value="HYPOTHETICAL FUSION PROTEIN"/>
    <property type="match status" value="1"/>
</dbReference>
<dbReference type="Gene3D" id="3.10.180.10">
    <property type="entry name" value="2,3-Dihydroxybiphenyl 1,2-Dioxygenase, domain 1"/>
    <property type="match status" value="1"/>
</dbReference>
<feature type="domain" description="VOC" evidence="1">
    <location>
        <begin position="5"/>
        <end position="120"/>
    </location>
</feature>
<reference evidence="2 3" key="1">
    <citation type="submission" date="2020-03" db="EMBL/GenBank/DDBJ databases">
        <title>Isolation and identification of active actinomycetes.</title>
        <authorList>
            <person name="Sun X."/>
        </authorList>
    </citation>
    <scope>NUCLEOTIDE SEQUENCE [LARGE SCALE GENOMIC DNA]</scope>
    <source>
        <strain evidence="2 3">NEAU-D13</strain>
    </source>
</reference>
<proteinExistence type="predicted"/>
<accession>A0A7C9VXR7</accession>
<dbReference type="InterPro" id="IPR041581">
    <property type="entry name" value="Glyoxalase_6"/>
</dbReference>
<dbReference type="CDD" id="cd06587">
    <property type="entry name" value="VOC"/>
    <property type="match status" value="1"/>
</dbReference>
<sequence length="120" mass="13221">MAIGELYDVVFDCPDPAALAEFYRQVVGGEIVDSDSDWFTLATPNGRRVSFQRVDDYTPPRWPGQELPQQIHLDVMVTDLDAAEPLVLAQGATLLRGSDKPVGFRVYADPAGHPFCLVTN</sequence>
<name>A0A7C9VXR7_9PSEU</name>
<dbReference type="EMBL" id="JAAMPJ010000014">
    <property type="protein sequence ID" value="NGY64875.1"/>
    <property type="molecule type" value="Genomic_DNA"/>
</dbReference>
<dbReference type="InterPro" id="IPR037523">
    <property type="entry name" value="VOC_core"/>
</dbReference>
<comment type="caution">
    <text evidence="2">The sequence shown here is derived from an EMBL/GenBank/DDBJ whole genome shotgun (WGS) entry which is preliminary data.</text>
</comment>
<dbReference type="Proteomes" id="UP000481360">
    <property type="component" value="Unassembled WGS sequence"/>
</dbReference>
<dbReference type="AlphaFoldDB" id="A0A7C9VXR7"/>
<dbReference type="PROSITE" id="PS51819">
    <property type="entry name" value="VOC"/>
    <property type="match status" value="1"/>
</dbReference>